<dbReference type="InterPro" id="IPR011333">
    <property type="entry name" value="SKP1/BTB/POZ_sf"/>
</dbReference>
<name>A0A7J7K126_BUGNE</name>
<dbReference type="Pfam" id="PF00651">
    <property type="entry name" value="BTB"/>
    <property type="match status" value="1"/>
</dbReference>
<dbReference type="SUPFAM" id="SSF54695">
    <property type="entry name" value="POZ domain"/>
    <property type="match status" value="1"/>
</dbReference>
<dbReference type="PROSITE" id="PS50097">
    <property type="entry name" value="BTB"/>
    <property type="match status" value="1"/>
</dbReference>
<feature type="compositionally biased region" description="Acidic residues" evidence="2">
    <location>
        <begin position="240"/>
        <end position="250"/>
    </location>
</feature>
<dbReference type="PANTHER" id="PTHR32370">
    <property type="entry name" value="OS12G0117600 PROTEIN"/>
    <property type="match status" value="1"/>
</dbReference>
<evidence type="ECO:0000256" key="1">
    <source>
        <dbReference type="SAM" id="Coils"/>
    </source>
</evidence>
<feature type="compositionally biased region" description="Polar residues" evidence="2">
    <location>
        <begin position="221"/>
        <end position="231"/>
    </location>
</feature>
<keyword evidence="5" id="KW-1185">Reference proteome</keyword>
<dbReference type="AlphaFoldDB" id="A0A7J7K126"/>
<gene>
    <name evidence="4" type="ORF">EB796_010401</name>
</gene>
<feature type="domain" description="BTB" evidence="3">
    <location>
        <begin position="13"/>
        <end position="79"/>
    </location>
</feature>
<feature type="compositionally biased region" description="Basic and acidic residues" evidence="2">
    <location>
        <begin position="251"/>
        <end position="261"/>
    </location>
</feature>
<evidence type="ECO:0000259" key="3">
    <source>
        <dbReference type="PROSITE" id="PS50097"/>
    </source>
</evidence>
<dbReference type="Proteomes" id="UP000593567">
    <property type="component" value="Unassembled WGS sequence"/>
</dbReference>
<dbReference type="InterPro" id="IPR043454">
    <property type="entry name" value="NPH3/RPT2-like"/>
</dbReference>
<dbReference type="EMBL" id="VXIV02001629">
    <property type="protein sequence ID" value="KAF6031278.1"/>
    <property type="molecule type" value="Genomic_DNA"/>
</dbReference>
<feature type="coiled-coil region" evidence="1">
    <location>
        <begin position="463"/>
        <end position="490"/>
    </location>
</feature>
<protein>
    <recommendedName>
        <fullName evidence="3">BTB domain-containing protein</fullName>
    </recommendedName>
</protein>
<sequence>MDFRKFRVGGELSDIIVIIEENQFQLHRFPLYTKSGLFLKEFAKLGSRHAINLENFPGGIEVFTIIADFCYNITIEITVENVVGIRCGAKYLEMWGSGNLYEKTGIFIEEVLKNGKRGKELDKMLVLLSSTSKYNTNEASKHTQEQCLSSLIQHWNKSQYGTSTIEQVMSDSIQAVFFAMDFDFFIGIMQKCQEQAKNPEVVNILISSYIKFLIENTQNTGDNTAVGNEYSNLERSDSSEGSDDSQDSDDSQNRKVSKDVETENGLELTTCNGHNPLDEQNLEKIQTLLSILKPNSMLVKHTTVEWLKPLLQAYSKSDNSSEILGSIAAIMANQMDAECISLLGEQILISFVEKVEADSLSLEVKELFLEHLMKMAADGALTLETFLKTMENLKLQTISCHDNLLHITSVLNSRECIPQDKDLMTRCLSMIDMKLCSAKSLRHAQKVGKIPAEIIANAALDLCEYLQERVDASTKILQEQEKEISNLSLQTFGMRKSETLPLSLQRKYKSRTLSHAALYSPTSSPIAEFSNLKNGKKESLASAARTQNLDGVWAEHPNPLPLTQDANTKLSELLNKQRQSKLWN</sequence>
<evidence type="ECO:0000313" key="5">
    <source>
        <dbReference type="Proteomes" id="UP000593567"/>
    </source>
</evidence>
<evidence type="ECO:0000313" key="4">
    <source>
        <dbReference type="EMBL" id="KAF6031278.1"/>
    </source>
</evidence>
<dbReference type="Gene3D" id="3.30.710.10">
    <property type="entry name" value="Potassium Channel Kv1.1, Chain A"/>
    <property type="match status" value="1"/>
</dbReference>
<feature type="region of interest" description="Disordered" evidence="2">
    <location>
        <begin position="221"/>
        <end position="275"/>
    </location>
</feature>
<reference evidence="4" key="1">
    <citation type="submission" date="2020-06" db="EMBL/GenBank/DDBJ databases">
        <title>Draft genome of Bugula neritina, a colonial animal packing powerful symbionts and potential medicines.</title>
        <authorList>
            <person name="Rayko M."/>
        </authorList>
    </citation>
    <scope>NUCLEOTIDE SEQUENCE [LARGE SCALE GENOMIC DNA]</scope>
    <source>
        <strain evidence="4">Kwan_BN1</strain>
    </source>
</reference>
<comment type="caution">
    <text evidence="4">The sequence shown here is derived from an EMBL/GenBank/DDBJ whole genome shotgun (WGS) entry which is preliminary data.</text>
</comment>
<dbReference type="InterPro" id="IPR000210">
    <property type="entry name" value="BTB/POZ_dom"/>
</dbReference>
<dbReference type="OrthoDB" id="624345at2759"/>
<evidence type="ECO:0000256" key="2">
    <source>
        <dbReference type="SAM" id="MobiDB-lite"/>
    </source>
</evidence>
<organism evidence="4 5">
    <name type="scientific">Bugula neritina</name>
    <name type="common">Brown bryozoan</name>
    <name type="synonym">Sertularia neritina</name>
    <dbReference type="NCBI Taxonomy" id="10212"/>
    <lineage>
        <taxon>Eukaryota</taxon>
        <taxon>Metazoa</taxon>
        <taxon>Spiralia</taxon>
        <taxon>Lophotrochozoa</taxon>
        <taxon>Bryozoa</taxon>
        <taxon>Gymnolaemata</taxon>
        <taxon>Cheilostomatida</taxon>
        <taxon>Flustrina</taxon>
        <taxon>Buguloidea</taxon>
        <taxon>Bugulidae</taxon>
        <taxon>Bugula</taxon>
    </lineage>
</organism>
<accession>A0A7J7K126</accession>
<keyword evidence="1" id="KW-0175">Coiled coil</keyword>
<proteinExistence type="predicted"/>